<feature type="region of interest" description="Disordered" evidence="8">
    <location>
        <begin position="560"/>
        <end position="597"/>
    </location>
</feature>
<dbReference type="CDD" id="cd07521">
    <property type="entry name" value="HAD_FCP1-like"/>
    <property type="match status" value="1"/>
</dbReference>
<name>A0A834FQM0_ORYME</name>
<dbReference type="AlphaFoldDB" id="A0A834FQM0"/>
<evidence type="ECO:0000313" key="10">
    <source>
        <dbReference type="EMBL" id="KAF6738708.1"/>
    </source>
</evidence>
<feature type="domain" description="FCP1 homology" evidence="9">
    <location>
        <begin position="771"/>
        <end position="929"/>
    </location>
</feature>
<dbReference type="PANTHER" id="PTHR12210">
    <property type="entry name" value="DULLARD PROTEIN PHOSPHATASE"/>
    <property type="match status" value="1"/>
</dbReference>
<dbReference type="SMART" id="SM00577">
    <property type="entry name" value="CPDc"/>
    <property type="match status" value="1"/>
</dbReference>
<feature type="compositionally biased region" description="Acidic residues" evidence="8">
    <location>
        <begin position="485"/>
        <end position="496"/>
    </location>
</feature>
<accession>A0A834FQM0</accession>
<sequence length="946" mass="106386">MYLENSEQSKASGEGELSAEVILAEQCVIPKATEATVFSGPSKDSADLGIKVLMAYTGQIFNGEMDCPLLCEENGNLNTGEAESSMYCNGQAESFMQHPESNGSFGSGQILDESGPVELCQPFDKRAQHYHLQLFQQCNPDNQPSSDSESDELEESCENFNCGKASITPECTDDLELLQEYEPLDQQGDSFDYEQDTSMEDLEEGYGLSSDSLESLDMGAMLWDSEKSQAAVEYTDNDVEEDDESCESEQNEVKTSDEDSSMLPEDTSIPADFDDFATFVRDFAETCMHSEESYQPTPTTEVLLEDSKSGDDLIPTDQSDCESNSETCADEEDCFQDSALSSDSFWDSSEESGKGAQEVSCEEQDEEMLQNNTNETNEEKKNPIDSNVIMEDYFDLFDRADSYGHMYAQKHHYISCFDGGDIHHRLHLEEESQRCEVKAAGVNDPDDEGNTEENDGVDGVDPRDPDTTDLSDSENQFENWTEQTDSAEEEVEENQDEAFVSNSENTEDEEDNEILDEVEACDFDGSASDLYDDESEVCLDREEKMLAPCAKEISMEGDVYELSESLNNESYDKADTAETSSDQEDSDDSELDDSFYPTCSEMEPYWALLDGEDICEPDVEEYFAYQIKSLQTSGKQTLYGFILETKTEKNDKIDEVLRQTESRDSLVFLDEDGSVQFGISEVSEWSSCPEEESPHESDDECELSDISGEMNPPLDIIHSVVLKHSYEATQSMDTDEEQSDDDSYDHCECERCIPSTQQVQAKPLLPQMESSDAGKICVVIDLDETLVHSSFKPMNNPDFIIPVEIEGKLHQVYVLKRPHVDEFLKRMGELFECILFTASLSKYADPVSDMLDKCGAFKNRLFREACVFHKGNYVKDLSRLGRDLNRVIIIDNSPASYIFHPENAVPVESWFDDMSDTELLDLIPFFEKLSKEGGIYDILKEQRISS</sequence>
<dbReference type="InterPro" id="IPR011948">
    <property type="entry name" value="Dullard_phosphatase"/>
</dbReference>
<feature type="site" description="Transition state stabilizer" evidence="7">
    <location>
        <position position="875"/>
    </location>
</feature>
<comment type="caution">
    <text evidence="10">The sequence shown here is derived from an EMBL/GenBank/DDBJ whole genome shotgun (WGS) entry which is preliminary data.</text>
</comment>
<keyword evidence="2" id="KW-0378">Hydrolase</keyword>
<dbReference type="Pfam" id="PF03031">
    <property type="entry name" value="NIF"/>
    <property type="match status" value="1"/>
</dbReference>
<feature type="region of interest" description="Disordered" evidence="8">
    <location>
        <begin position="229"/>
        <end position="270"/>
    </location>
</feature>
<feature type="compositionally biased region" description="Polar residues" evidence="8">
    <location>
        <begin position="316"/>
        <end position="327"/>
    </location>
</feature>
<comment type="catalytic activity">
    <reaction evidence="4">
        <text>O-phospho-L-seryl-[protein] + H2O = L-seryl-[protein] + phosphate</text>
        <dbReference type="Rhea" id="RHEA:20629"/>
        <dbReference type="Rhea" id="RHEA-COMP:9863"/>
        <dbReference type="Rhea" id="RHEA-COMP:11604"/>
        <dbReference type="ChEBI" id="CHEBI:15377"/>
        <dbReference type="ChEBI" id="CHEBI:29999"/>
        <dbReference type="ChEBI" id="CHEBI:43474"/>
        <dbReference type="ChEBI" id="CHEBI:83421"/>
        <dbReference type="EC" id="3.1.3.16"/>
    </reaction>
</comment>
<feature type="compositionally biased region" description="Low complexity" evidence="8">
    <location>
        <begin position="337"/>
        <end position="347"/>
    </location>
</feature>
<feature type="active site" description="Proton donor" evidence="6">
    <location>
        <position position="783"/>
    </location>
</feature>
<dbReference type="NCBIfam" id="TIGR02251">
    <property type="entry name" value="HIF-SF_euk"/>
    <property type="match status" value="1"/>
</dbReference>
<dbReference type="SUPFAM" id="SSF56784">
    <property type="entry name" value="HAD-like"/>
    <property type="match status" value="1"/>
</dbReference>
<dbReference type="GO" id="GO:0008420">
    <property type="term" value="F:RNA polymerase II CTD heptapeptide repeat phosphatase activity"/>
    <property type="evidence" value="ECO:0007669"/>
    <property type="project" value="InterPro"/>
</dbReference>
<evidence type="ECO:0000256" key="6">
    <source>
        <dbReference type="PIRSR" id="PIRSR640078-1"/>
    </source>
</evidence>
<protein>
    <recommendedName>
        <fullName evidence="1">protein-serine/threonine phosphatase</fullName>
        <ecNumber evidence="1">3.1.3.16</ecNumber>
    </recommendedName>
</protein>
<dbReference type="EC" id="3.1.3.16" evidence="1"/>
<proteinExistence type="predicted"/>
<feature type="region of interest" description="Disordered" evidence="8">
    <location>
        <begin position="289"/>
        <end position="384"/>
    </location>
</feature>
<dbReference type="EMBL" id="WKFB01000020">
    <property type="protein sequence ID" value="KAF6738708.1"/>
    <property type="molecule type" value="Genomic_DNA"/>
</dbReference>
<organism evidence="10 11">
    <name type="scientific">Oryzias melastigma</name>
    <name type="common">Marine medaka</name>
    <dbReference type="NCBI Taxonomy" id="30732"/>
    <lineage>
        <taxon>Eukaryota</taxon>
        <taxon>Metazoa</taxon>
        <taxon>Chordata</taxon>
        <taxon>Craniata</taxon>
        <taxon>Vertebrata</taxon>
        <taxon>Euteleostomi</taxon>
        <taxon>Actinopterygii</taxon>
        <taxon>Neopterygii</taxon>
        <taxon>Teleostei</taxon>
        <taxon>Neoteleostei</taxon>
        <taxon>Acanthomorphata</taxon>
        <taxon>Ovalentaria</taxon>
        <taxon>Atherinomorphae</taxon>
        <taxon>Beloniformes</taxon>
        <taxon>Adrianichthyidae</taxon>
        <taxon>Oryziinae</taxon>
        <taxon>Oryzias</taxon>
    </lineage>
</organism>
<comment type="catalytic activity">
    <reaction evidence="5">
        <text>O-phospho-L-threonyl-[protein] + H2O = L-threonyl-[protein] + phosphate</text>
        <dbReference type="Rhea" id="RHEA:47004"/>
        <dbReference type="Rhea" id="RHEA-COMP:11060"/>
        <dbReference type="Rhea" id="RHEA-COMP:11605"/>
        <dbReference type="ChEBI" id="CHEBI:15377"/>
        <dbReference type="ChEBI" id="CHEBI:30013"/>
        <dbReference type="ChEBI" id="CHEBI:43474"/>
        <dbReference type="ChEBI" id="CHEBI:61977"/>
        <dbReference type="EC" id="3.1.3.16"/>
    </reaction>
</comment>
<feature type="compositionally biased region" description="Polar residues" evidence="8">
    <location>
        <begin position="473"/>
        <end position="484"/>
    </location>
</feature>
<feature type="region of interest" description="Disordered" evidence="8">
    <location>
        <begin position="684"/>
        <end position="705"/>
    </location>
</feature>
<feature type="compositionally biased region" description="Acidic residues" evidence="8">
    <location>
        <begin position="505"/>
        <end position="514"/>
    </location>
</feature>
<evidence type="ECO:0000256" key="3">
    <source>
        <dbReference type="ARBA" id="ARBA00022912"/>
    </source>
</evidence>
<feature type="compositionally biased region" description="Acidic residues" evidence="8">
    <location>
        <begin position="689"/>
        <end position="703"/>
    </location>
</feature>
<evidence type="ECO:0000256" key="4">
    <source>
        <dbReference type="ARBA" id="ARBA00047761"/>
    </source>
</evidence>
<feature type="compositionally biased region" description="Acidic residues" evidence="8">
    <location>
        <begin position="444"/>
        <end position="458"/>
    </location>
</feature>
<evidence type="ECO:0000256" key="7">
    <source>
        <dbReference type="PIRSR" id="PIRSR640078-3"/>
    </source>
</evidence>
<evidence type="ECO:0000256" key="8">
    <source>
        <dbReference type="SAM" id="MobiDB-lite"/>
    </source>
</evidence>
<feature type="compositionally biased region" description="Acidic residues" evidence="8">
    <location>
        <begin position="235"/>
        <end position="250"/>
    </location>
</feature>
<evidence type="ECO:0000313" key="11">
    <source>
        <dbReference type="Proteomes" id="UP000646548"/>
    </source>
</evidence>
<evidence type="ECO:0000259" key="9">
    <source>
        <dbReference type="PROSITE" id="PS50969"/>
    </source>
</evidence>
<dbReference type="SFLD" id="SFLDS00003">
    <property type="entry name" value="Haloacid_Dehalogenase"/>
    <property type="match status" value="1"/>
</dbReference>
<dbReference type="PROSITE" id="PS50969">
    <property type="entry name" value="FCP1"/>
    <property type="match status" value="1"/>
</dbReference>
<feature type="compositionally biased region" description="Acidic residues" evidence="8">
    <location>
        <begin position="581"/>
        <end position="593"/>
    </location>
</feature>
<dbReference type="InterPro" id="IPR050365">
    <property type="entry name" value="TIM50"/>
</dbReference>
<dbReference type="InterPro" id="IPR004274">
    <property type="entry name" value="FCP1_dom"/>
</dbReference>
<dbReference type="SFLD" id="SFLDG01124">
    <property type="entry name" value="C0.1:_RNA_Pol_CTD_Phosphatase"/>
    <property type="match status" value="1"/>
</dbReference>
<reference evidence="10" key="1">
    <citation type="journal article" name="BMC Genomics">
        <title>Long-read sequencing and de novo genome assembly of marine medaka (Oryzias melastigma).</title>
        <authorList>
            <person name="Liang P."/>
            <person name="Saqib H.S.A."/>
            <person name="Ni X."/>
            <person name="Shen Y."/>
        </authorList>
    </citation>
    <scope>NUCLEOTIDE SEQUENCE</scope>
    <source>
        <strain evidence="10">Bigg-433</strain>
    </source>
</reference>
<gene>
    <name evidence="10" type="ORF">FQA47_006299</name>
</gene>
<evidence type="ECO:0000256" key="2">
    <source>
        <dbReference type="ARBA" id="ARBA00022801"/>
    </source>
</evidence>
<dbReference type="InterPro" id="IPR036412">
    <property type="entry name" value="HAD-like_sf"/>
</dbReference>
<dbReference type="InterPro" id="IPR040078">
    <property type="entry name" value="RNA_Pol_CTD_Phosphatase"/>
</dbReference>
<dbReference type="Proteomes" id="UP000646548">
    <property type="component" value="Unassembled WGS sequence"/>
</dbReference>
<feature type="region of interest" description="Disordered" evidence="8">
    <location>
        <begin position="436"/>
        <end position="514"/>
    </location>
</feature>
<dbReference type="InterPro" id="IPR023214">
    <property type="entry name" value="HAD_sf"/>
</dbReference>
<dbReference type="FunFam" id="3.40.50.1000:FF:000013">
    <property type="entry name" value="Carboxy-terminal domain RNA polymerase II polypeptide A small"/>
    <property type="match status" value="1"/>
</dbReference>
<dbReference type="Gene3D" id="3.40.50.1000">
    <property type="entry name" value="HAD superfamily/HAD-like"/>
    <property type="match status" value="1"/>
</dbReference>
<evidence type="ECO:0000256" key="5">
    <source>
        <dbReference type="ARBA" id="ARBA00048336"/>
    </source>
</evidence>
<keyword evidence="3" id="KW-0904">Protein phosphatase</keyword>
<feature type="active site" description="4-aspartylphosphate intermediate" evidence="6">
    <location>
        <position position="781"/>
    </location>
</feature>
<feature type="site" description="Transition state stabilizer" evidence="7">
    <location>
        <position position="837"/>
    </location>
</feature>
<evidence type="ECO:0000256" key="1">
    <source>
        <dbReference type="ARBA" id="ARBA00013081"/>
    </source>
</evidence>